<evidence type="ECO:0000313" key="1">
    <source>
        <dbReference type="EMBL" id="SHK80381.1"/>
    </source>
</evidence>
<proteinExistence type="predicted"/>
<accession>A0A1M6VG78</accession>
<keyword evidence="2" id="KW-1185">Reference proteome</keyword>
<gene>
    <name evidence="1" type="ORF">SAMN05720469_11842</name>
</gene>
<evidence type="ECO:0008006" key="3">
    <source>
        <dbReference type="Google" id="ProtNLM"/>
    </source>
</evidence>
<sequence length="298" mass="34530">MFESIPQDPETYQNVLNVEGRNQEEQKAALKSMTVYRVMRLDHFKSWCESNQNVLVPVDWWDDPWERALFQNPINICDAFSLDPTNFKFYGQCWSLEKEESDATWRIFKANDSQCIRVGVNAWDLYEHFKNNCDELSGEGYSLHSCFAGLVKYMEENDIVKFLSTSHFEDYLTNANSSLVDTLFIKRSAFKHEKEFRLVYYYATNEALVEVSSIPSNLCGNPVHVFEPDGNDLIKFDFPISKIKSVTIGPKITHCPCELQKRKIECDKLISQLIGMGISRDIISISSIYDFPELNLNF</sequence>
<evidence type="ECO:0000313" key="2">
    <source>
        <dbReference type="Proteomes" id="UP000184275"/>
    </source>
</evidence>
<dbReference type="Proteomes" id="UP000184275">
    <property type="component" value="Unassembled WGS sequence"/>
</dbReference>
<name>A0A1M6VG78_9BACT</name>
<dbReference type="AlphaFoldDB" id="A0A1M6VG78"/>
<dbReference type="EMBL" id="FRAW01000018">
    <property type="protein sequence ID" value="SHK80381.1"/>
    <property type="molecule type" value="Genomic_DNA"/>
</dbReference>
<reference evidence="2" key="1">
    <citation type="submission" date="2016-11" db="EMBL/GenBank/DDBJ databases">
        <authorList>
            <person name="Varghese N."/>
            <person name="Submissions S."/>
        </authorList>
    </citation>
    <scope>NUCLEOTIDE SEQUENCE [LARGE SCALE GENOMIC DNA]</scope>
    <source>
        <strain evidence="2">UWOS</strain>
    </source>
</reference>
<organism evidence="1 2">
    <name type="scientific">Fibrobacter intestinalis</name>
    <dbReference type="NCBI Taxonomy" id="28122"/>
    <lineage>
        <taxon>Bacteria</taxon>
        <taxon>Pseudomonadati</taxon>
        <taxon>Fibrobacterota</taxon>
        <taxon>Fibrobacteria</taxon>
        <taxon>Fibrobacterales</taxon>
        <taxon>Fibrobacteraceae</taxon>
        <taxon>Fibrobacter</taxon>
    </lineage>
</organism>
<dbReference type="RefSeq" id="WP_143159422.1">
    <property type="nucleotide sequence ID" value="NZ_FRAW01000018.1"/>
</dbReference>
<protein>
    <recommendedName>
        <fullName evidence="3">DUF2971 domain-containing protein</fullName>
    </recommendedName>
</protein>